<dbReference type="InterPro" id="IPR038239">
    <property type="entry name" value="Clp1_N_sf"/>
</dbReference>
<organism evidence="12 13">
    <name type="scientific">Sarcoptes scabiei</name>
    <name type="common">Itch mite</name>
    <name type="synonym">Acarus scabiei</name>
    <dbReference type="NCBI Taxonomy" id="52283"/>
    <lineage>
        <taxon>Eukaryota</taxon>
        <taxon>Metazoa</taxon>
        <taxon>Ecdysozoa</taxon>
        <taxon>Arthropoda</taxon>
        <taxon>Chelicerata</taxon>
        <taxon>Arachnida</taxon>
        <taxon>Acari</taxon>
        <taxon>Acariformes</taxon>
        <taxon>Sarcoptiformes</taxon>
        <taxon>Astigmata</taxon>
        <taxon>Psoroptidia</taxon>
        <taxon>Sarcoptoidea</taxon>
        <taxon>Sarcoptidae</taxon>
        <taxon>Sarcoptinae</taxon>
        <taxon>Sarcoptes</taxon>
    </lineage>
</organism>
<evidence type="ECO:0000259" key="11">
    <source>
        <dbReference type="Pfam" id="PF24842"/>
    </source>
</evidence>
<dbReference type="InterPro" id="IPR055418">
    <property type="entry name" value="UFD1_N2"/>
</dbReference>
<dbReference type="Pfam" id="PF24842">
    <property type="entry name" value="UFD1_N2"/>
    <property type="match status" value="1"/>
</dbReference>
<dbReference type="FunFam" id="2.60.120.1030:FF:000001">
    <property type="entry name" value="Protein CLP1 homolog 5"/>
    <property type="match status" value="1"/>
</dbReference>
<protein>
    <recommendedName>
        <fullName evidence="6">Protein CLP1 homolog</fullName>
    </recommendedName>
</protein>
<evidence type="ECO:0000313" key="12">
    <source>
        <dbReference type="EMBL" id="KPM04659.1"/>
    </source>
</evidence>
<dbReference type="PANTHER" id="PTHR12755">
    <property type="entry name" value="CLEAVAGE/POLYADENYLATION FACTOR IA SUBUNIT CLP1P"/>
    <property type="match status" value="1"/>
</dbReference>
<dbReference type="HAMAP" id="MF_03035">
    <property type="entry name" value="Clp1"/>
    <property type="match status" value="1"/>
</dbReference>
<dbReference type="Pfam" id="PF03152">
    <property type="entry name" value="UFD1_N1"/>
    <property type="match status" value="1"/>
</dbReference>
<dbReference type="GO" id="GO:0031124">
    <property type="term" value="P:mRNA 3'-end processing"/>
    <property type="evidence" value="ECO:0007669"/>
    <property type="project" value="UniProtKB-UniRule"/>
</dbReference>
<dbReference type="InterPro" id="IPR055417">
    <property type="entry name" value="UFD1_N1"/>
</dbReference>
<dbReference type="EMBL" id="JXLN01009766">
    <property type="protein sequence ID" value="KPM04659.1"/>
    <property type="molecule type" value="Genomic_DNA"/>
</dbReference>
<evidence type="ECO:0000256" key="4">
    <source>
        <dbReference type="ARBA" id="ARBA00022840"/>
    </source>
</evidence>
<dbReference type="InterPro" id="IPR032319">
    <property type="entry name" value="CLP1_P"/>
</dbReference>
<comment type="function">
    <text evidence="6">Required for endonucleolytic cleavage during polyadenylation-dependent pre-mRNA 3'-end formation.</text>
</comment>
<evidence type="ECO:0000256" key="1">
    <source>
        <dbReference type="ARBA" id="ARBA00004123"/>
    </source>
</evidence>
<keyword evidence="4 6" id="KW-0067">ATP-binding</keyword>
<evidence type="ECO:0000313" key="13">
    <source>
        <dbReference type="Proteomes" id="UP000616769"/>
    </source>
</evidence>
<dbReference type="InterPro" id="IPR028606">
    <property type="entry name" value="Clp1"/>
</dbReference>
<feature type="domain" description="Ubiquitin fusion degradation protein UFD1 N-terminal subdomain 1" evidence="8">
    <location>
        <begin position="356"/>
        <end position="439"/>
    </location>
</feature>
<dbReference type="Gene3D" id="3.40.50.300">
    <property type="entry name" value="P-loop containing nucleotide triphosphate hydrolases"/>
    <property type="match status" value="1"/>
</dbReference>
<feature type="domain" description="Ubiquitin fusion degradation protein UFD1 N-terminal subdomain 2" evidence="11">
    <location>
        <begin position="441"/>
        <end position="515"/>
    </location>
</feature>
<comment type="subcellular location">
    <subcellularLocation>
        <location evidence="1 6">Nucleus</location>
    </subcellularLocation>
</comment>
<name>A0A132A1H8_SARSC</name>
<dbReference type="InterPro" id="IPR042299">
    <property type="entry name" value="Ufd1-like_Nn"/>
</dbReference>
<evidence type="ECO:0000256" key="5">
    <source>
        <dbReference type="ARBA" id="ARBA00023242"/>
    </source>
</evidence>
<dbReference type="GO" id="GO:0006388">
    <property type="term" value="P:tRNA splicing, via endonucleolytic cleavage and ligation"/>
    <property type="evidence" value="ECO:0007669"/>
    <property type="project" value="TreeGrafter"/>
</dbReference>
<dbReference type="InterPro" id="IPR027417">
    <property type="entry name" value="P-loop_NTPase"/>
</dbReference>
<dbReference type="GO" id="GO:0005524">
    <property type="term" value="F:ATP binding"/>
    <property type="evidence" value="ECO:0007669"/>
    <property type="project" value="UniProtKB-UniRule"/>
</dbReference>
<evidence type="ECO:0000256" key="7">
    <source>
        <dbReference type="SAM" id="MobiDB-lite"/>
    </source>
</evidence>
<feature type="binding site" evidence="6">
    <location>
        <begin position="135"/>
        <end position="140"/>
    </location>
    <ligand>
        <name>ATP</name>
        <dbReference type="ChEBI" id="CHEBI:30616"/>
    </ligand>
</feature>
<keyword evidence="2 6" id="KW-0507">mRNA processing</keyword>
<evidence type="ECO:0000259" key="10">
    <source>
        <dbReference type="Pfam" id="PF16575"/>
    </source>
</evidence>
<dbReference type="VEuPathDB" id="VectorBase:SSCA001500"/>
<reference evidence="12 13" key="1">
    <citation type="journal article" date="2015" name="Parasit. Vectors">
        <title>Draft genome of the scabies mite.</title>
        <authorList>
            <person name="Rider S.D.Jr."/>
            <person name="Morgan M.S."/>
            <person name="Arlian L.G."/>
        </authorList>
    </citation>
    <scope>NUCLEOTIDE SEQUENCE [LARGE SCALE GENOMIC DNA]</scope>
    <source>
        <strain evidence="12">Arlian Lab</strain>
    </source>
</reference>
<feature type="domain" description="Clp1 N-terminal" evidence="9">
    <location>
        <begin position="28"/>
        <end position="117"/>
    </location>
</feature>
<feature type="domain" description="Clp1 P-loop" evidence="10">
    <location>
        <begin position="132"/>
        <end position="320"/>
    </location>
</feature>
<dbReference type="InterPro" id="IPR032324">
    <property type="entry name" value="Clp1_N"/>
</dbReference>
<dbReference type="AlphaFoldDB" id="A0A132A1H8"/>
<evidence type="ECO:0000256" key="3">
    <source>
        <dbReference type="ARBA" id="ARBA00022741"/>
    </source>
</evidence>
<accession>A0A132A1H8</accession>
<dbReference type="SUPFAM" id="SSF52540">
    <property type="entry name" value="P-loop containing nucleoside triphosphate hydrolases"/>
    <property type="match status" value="1"/>
</dbReference>
<feature type="compositionally biased region" description="Basic and acidic residues" evidence="7">
    <location>
        <begin position="601"/>
        <end position="621"/>
    </location>
</feature>
<evidence type="ECO:0000259" key="9">
    <source>
        <dbReference type="Pfam" id="PF16573"/>
    </source>
</evidence>
<dbReference type="Gene3D" id="3.10.330.10">
    <property type="match status" value="1"/>
</dbReference>
<feature type="region of interest" description="Disordered" evidence="7">
    <location>
        <begin position="597"/>
        <end position="636"/>
    </location>
</feature>
<sequence length="636" mass="71710">MSSSTAKILASNIKPNEKEETNEIRSYKLEKGEELRFEVENETVNCKLIEGHAELYGTELRLEQQYSFQKGAKVAIFTFHGCELKLSGKSDVEYVAKETPMTLYINLANALEGLRATATKNDDYGPNVLIAGPMDVGKSTFSRILLNYAVRFDRKPIFVDLDLGQGSVSIPGNIGAVVIEKPADVVESFQINAPIVFHYGHTSHSKNPKLYDIIMGALAETVEKKKQNDSITKYSGTIVNTSGWVQGYGYQSILQAIQHFKINIILVLDQERLYSELVRDLKSSSNVRAFLIPKSGGVVSRSREFRAEMRDNRIRNYFYGTSAKPLYPFSIDIPFNQFTAYKVGSPNLPDSCLPIDERQNLEKGGKIIMPPSALHTLTRLNTVYPMLFKLTNKENNHYTHAGVLEFIAEEGKVYLPYWMMRNLLLEEGSFLHVQSVSLPVATFSKFQPQSVDFLDIHNPKAVLENALRNFACLTTGDVIAINYNNKIYEMSVLVTKPGEAVSIIECDMNVEFEAPVGYKEPTRQTTKLEENLDEQINDVPMIDDINRLNKLPFSGKGNRLDGKPPKEIANNTIPNSIDLEMPDYNYRIGTIKFWRNSKSSKTSDKKSHTDNQRDDGEDKFEPFLGKGQTLSQKKVN</sequence>
<feature type="binding site" evidence="6">
    <location>
        <position position="34"/>
    </location>
    <ligand>
        <name>ATP</name>
        <dbReference type="ChEBI" id="CHEBI:30616"/>
    </ligand>
</feature>
<keyword evidence="5 6" id="KW-0539">Nucleus</keyword>
<proteinExistence type="inferred from homology"/>
<dbReference type="Gene3D" id="2.40.40.50">
    <property type="entry name" value="Ubiquitin fusion degradation protein UFD1, N-terminal domain"/>
    <property type="match status" value="1"/>
</dbReference>
<dbReference type="Gene3D" id="2.60.120.1030">
    <property type="entry name" value="Clp1, DNA binding domain"/>
    <property type="match status" value="1"/>
</dbReference>
<dbReference type="Proteomes" id="UP000616769">
    <property type="component" value="Unassembled WGS sequence"/>
</dbReference>
<dbReference type="FunFam" id="3.10.330.10:FF:000002">
    <property type="entry name" value="ubiquitin fusion degradation protein 1 homolog"/>
    <property type="match status" value="1"/>
</dbReference>
<dbReference type="PANTHER" id="PTHR12755:SF6">
    <property type="entry name" value="POLYRIBONUCLEOTIDE 5'-HYDROXYL-KINASE CLP1"/>
    <property type="match status" value="1"/>
</dbReference>
<dbReference type="Pfam" id="PF16575">
    <property type="entry name" value="CLP1_P"/>
    <property type="match status" value="1"/>
</dbReference>
<comment type="similarity">
    <text evidence="6">Belongs to the Clp1 family. Clp1 subfamily.</text>
</comment>
<evidence type="ECO:0000259" key="8">
    <source>
        <dbReference type="Pfam" id="PF03152"/>
    </source>
</evidence>
<feature type="binding site" evidence="6">
    <location>
        <position position="73"/>
    </location>
    <ligand>
        <name>ATP</name>
        <dbReference type="ChEBI" id="CHEBI:30616"/>
    </ligand>
</feature>
<evidence type="ECO:0000256" key="6">
    <source>
        <dbReference type="HAMAP-Rule" id="MF_03035"/>
    </source>
</evidence>
<gene>
    <name evidence="12" type="ORF">QR98_0031100</name>
</gene>
<dbReference type="GO" id="GO:0005849">
    <property type="term" value="C:mRNA cleavage factor complex"/>
    <property type="evidence" value="ECO:0007669"/>
    <property type="project" value="InterPro"/>
</dbReference>
<dbReference type="InterPro" id="IPR045116">
    <property type="entry name" value="Clp1/Grc3"/>
</dbReference>
<dbReference type="GO" id="GO:0051731">
    <property type="term" value="F:polynucleotide 5'-hydroxyl-kinase activity"/>
    <property type="evidence" value="ECO:0007669"/>
    <property type="project" value="InterPro"/>
</dbReference>
<keyword evidence="3 6" id="KW-0547">Nucleotide-binding</keyword>
<evidence type="ECO:0000256" key="2">
    <source>
        <dbReference type="ARBA" id="ARBA00022664"/>
    </source>
</evidence>
<dbReference type="Pfam" id="PF16573">
    <property type="entry name" value="CLP1_N"/>
    <property type="match status" value="1"/>
</dbReference>
<comment type="caution">
    <text evidence="12">The sequence shown here is derived from an EMBL/GenBank/DDBJ whole genome shotgun (WGS) entry which is preliminary data.</text>
</comment>
<dbReference type="OrthoDB" id="258143at2759"/>